<evidence type="ECO:0000313" key="3">
    <source>
        <dbReference type="EMBL" id="WUT41247.1"/>
    </source>
</evidence>
<evidence type="ECO:0000256" key="1">
    <source>
        <dbReference type="SAM" id="MobiDB-lite"/>
    </source>
</evidence>
<proteinExistence type="predicted"/>
<keyword evidence="5" id="KW-1185">Reference proteome</keyword>
<dbReference type="Proteomes" id="UP001432168">
    <property type="component" value="Chromosome"/>
</dbReference>
<feature type="region of interest" description="Disordered" evidence="1">
    <location>
        <begin position="1"/>
        <end position="44"/>
    </location>
</feature>
<gene>
    <name evidence="2" type="ORF">AQI94_29175</name>
    <name evidence="3" type="ORF">OG929_02770</name>
</gene>
<dbReference type="RefSeq" id="WP_031047397.1">
    <property type="nucleotide sequence ID" value="NZ_CP109011.1"/>
</dbReference>
<reference evidence="3" key="2">
    <citation type="submission" date="2022-10" db="EMBL/GenBank/DDBJ databases">
        <title>The complete genomes of actinobacterial strains from the NBC collection.</title>
        <authorList>
            <person name="Joergensen T.S."/>
            <person name="Alvarez Arevalo M."/>
            <person name="Sterndorff E.B."/>
            <person name="Faurdal D."/>
            <person name="Vuksanovic O."/>
            <person name="Mourched A.-S."/>
            <person name="Charusanti P."/>
            <person name="Shaw S."/>
            <person name="Blin K."/>
            <person name="Weber T."/>
        </authorList>
    </citation>
    <scope>NUCLEOTIDE SEQUENCE</scope>
    <source>
        <strain evidence="3">NBC_00686</strain>
    </source>
</reference>
<evidence type="ECO:0000313" key="2">
    <source>
        <dbReference type="EMBL" id="KUM84648.1"/>
    </source>
</evidence>
<reference evidence="2 4" key="1">
    <citation type="submission" date="2015-10" db="EMBL/GenBank/DDBJ databases">
        <title>Draft genome sequence of Streptomyces pseudovenezuelae DSM 40212, type strain for the species Streptomyces pseudovenezuelae.</title>
        <authorList>
            <person name="Ruckert C."/>
            <person name="Winkler A."/>
            <person name="Kalinowski J."/>
            <person name="Kampfer P."/>
            <person name="Glaeser S."/>
        </authorList>
    </citation>
    <scope>NUCLEOTIDE SEQUENCE [LARGE SCALE GENOMIC DNA]</scope>
    <source>
        <strain evidence="2 4">DSM 40212</strain>
    </source>
</reference>
<protein>
    <submittedName>
        <fullName evidence="2">Uncharacterized protein</fullName>
    </submittedName>
</protein>
<dbReference type="Proteomes" id="UP000053039">
    <property type="component" value="Unassembled WGS sequence"/>
</dbReference>
<dbReference type="EMBL" id="LMWM01000030">
    <property type="protein sequence ID" value="KUM84648.1"/>
    <property type="molecule type" value="Genomic_DNA"/>
</dbReference>
<feature type="compositionally biased region" description="Basic and acidic residues" evidence="1">
    <location>
        <begin position="15"/>
        <end position="42"/>
    </location>
</feature>
<evidence type="ECO:0000313" key="5">
    <source>
        <dbReference type="Proteomes" id="UP001432168"/>
    </source>
</evidence>
<organism evidence="2 4">
    <name type="scientific">Streptomyces pseudovenezuelae</name>
    <dbReference type="NCBI Taxonomy" id="67350"/>
    <lineage>
        <taxon>Bacteria</taxon>
        <taxon>Bacillati</taxon>
        <taxon>Actinomycetota</taxon>
        <taxon>Actinomycetes</taxon>
        <taxon>Kitasatosporales</taxon>
        <taxon>Streptomycetaceae</taxon>
        <taxon>Streptomyces</taxon>
        <taxon>Streptomyces aurantiacus group</taxon>
    </lineage>
</organism>
<dbReference type="EMBL" id="CP109011">
    <property type="protein sequence ID" value="WUT41247.1"/>
    <property type="molecule type" value="Genomic_DNA"/>
</dbReference>
<dbReference type="AlphaFoldDB" id="A0A117PPI8"/>
<dbReference type="OrthoDB" id="4251580at2"/>
<sequence length="65" mass="7252">MAATTHTHVRIAARPRSDRDGVTGERSPRDTVRPGERDRPTDPRVWNWAESVTLSGYGPSAFSFL</sequence>
<accession>A0A117PPI8</accession>
<evidence type="ECO:0000313" key="4">
    <source>
        <dbReference type="Proteomes" id="UP000053039"/>
    </source>
</evidence>
<name>A0A117PPI8_9ACTN</name>